<dbReference type="AlphaFoldDB" id="Q7N7L5"/>
<evidence type="ECO:0000313" key="1">
    <source>
        <dbReference type="EMBL" id="CAE13404.1"/>
    </source>
</evidence>
<organism evidence="1 2">
    <name type="scientific">Photorhabdus laumondii subsp. laumondii (strain DSM 15139 / CIP 105565 / TT01)</name>
    <name type="common">Photorhabdus luminescens subsp. laumondii</name>
    <dbReference type="NCBI Taxonomy" id="243265"/>
    <lineage>
        <taxon>Bacteria</taxon>
        <taxon>Pseudomonadati</taxon>
        <taxon>Pseudomonadota</taxon>
        <taxon>Gammaproteobacteria</taxon>
        <taxon>Enterobacterales</taxon>
        <taxon>Morganellaceae</taxon>
        <taxon>Photorhabdus</taxon>
    </lineage>
</organism>
<sequence>MMMCRKRIDDVKTMVESFLWDKRRRRPVYCLRGIRHKGGVKSIQALVGNVGTCHPDEKGETQVEVP</sequence>
<proteinExistence type="predicted"/>
<name>Q7N7L5_PHOLL</name>
<gene>
    <name evidence="1" type="ordered locus">plu1110</name>
</gene>
<dbReference type="EMBL" id="BX571862">
    <property type="protein sequence ID" value="CAE13404.1"/>
    <property type="molecule type" value="Genomic_DNA"/>
</dbReference>
<dbReference type="Proteomes" id="UP000002514">
    <property type="component" value="Chromosome"/>
</dbReference>
<dbReference type="KEGG" id="plu:plu1110"/>
<dbReference type="HOGENOM" id="CLU_2827417_0_0_6"/>
<dbReference type="eggNOG" id="ENOG5034BYN">
    <property type="taxonomic scope" value="Bacteria"/>
</dbReference>
<evidence type="ECO:0000313" key="2">
    <source>
        <dbReference type="Proteomes" id="UP000002514"/>
    </source>
</evidence>
<reference evidence="2" key="1">
    <citation type="journal article" date="2003" name="Nat. Biotechnol.">
        <title>The genome sequence of the entomopathogenic bacterium Photorhabdus luminescens.</title>
        <authorList>
            <person name="Duchaud E."/>
            <person name="Rusniok C."/>
            <person name="Frangeul L."/>
            <person name="Buchrieser C."/>
            <person name="Givaudan A."/>
            <person name="Taourit S."/>
            <person name="Bocs S."/>
            <person name="Boursaux-Eude C."/>
            <person name="Chandler M."/>
            <person name="Charles J.-F."/>
            <person name="Dassa E."/>
            <person name="Derose R."/>
            <person name="Derzelle S."/>
            <person name="Freyssinet G."/>
            <person name="Gaudriault S."/>
            <person name="Medigue C."/>
            <person name="Lanois A."/>
            <person name="Powell K."/>
            <person name="Siguier P."/>
            <person name="Vincent R."/>
            <person name="Wingate V."/>
            <person name="Zouine M."/>
            <person name="Glaser P."/>
            <person name="Boemare N."/>
            <person name="Danchin A."/>
            <person name="Kunst F."/>
        </authorList>
    </citation>
    <scope>NUCLEOTIDE SEQUENCE [LARGE SCALE GENOMIC DNA]</scope>
    <source>
        <strain evidence="2">DSM 15139 / CIP 105565 / TT01</strain>
    </source>
</reference>
<keyword evidence="2" id="KW-1185">Reference proteome</keyword>
<accession>Q7N7L5</accession>
<protein>
    <submittedName>
        <fullName evidence="1">Photorhabdus luminescens subsp. laumondii TTO1 complete genome segment 4/17</fullName>
    </submittedName>
</protein>